<dbReference type="Proteomes" id="UP000494206">
    <property type="component" value="Unassembled WGS sequence"/>
</dbReference>
<sequence length="341" mass="39079">MMRIKEAIQRKKLIHEMNEEFREFDYDLSAHLTQPQPTRCPSPMVKGVMQTYTEEYEARECRLQSFVLYLSGRLTDLQKRALKITWKRLSEVPKTSGRGTLHIMEKVLTKLCEKSPGVTAIFYKSAFLSCIEDRKDHAHILITLIDDILHIMFEGPLEDAKYDPDSIGEAHCRLGPLGFDRSIWHVFGECFAEVMFNQECIRAYPHAPSAWSLLAVALTDRILSANKMSIPKSASRIDLSAQAPNASSRCPSLAAANFNFTPHKRSLPSVAQVSLDFSEMNYRKHDSEDEIFVTARTSFDPMSQSMSIPTTPHRKLPSTMRRSLYSESNWYDSSLFWKIEQ</sequence>
<evidence type="ECO:0008006" key="3">
    <source>
        <dbReference type="Google" id="ProtNLM"/>
    </source>
</evidence>
<proteinExistence type="predicted"/>
<dbReference type="AlphaFoldDB" id="A0A8S1EBC3"/>
<dbReference type="SUPFAM" id="SSF46458">
    <property type="entry name" value="Globin-like"/>
    <property type="match status" value="1"/>
</dbReference>
<dbReference type="GO" id="GO:0019825">
    <property type="term" value="F:oxygen binding"/>
    <property type="evidence" value="ECO:0007669"/>
    <property type="project" value="InterPro"/>
</dbReference>
<dbReference type="InterPro" id="IPR009050">
    <property type="entry name" value="Globin-like_sf"/>
</dbReference>
<dbReference type="InterPro" id="IPR012292">
    <property type="entry name" value="Globin/Proto"/>
</dbReference>
<dbReference type="GO" id="GO:0020037">
    <property type="term" value="F:heme binding"/>
    <property type="evidence" value="ECO:0007669"/>
    <property type="project" value="InterPro"/>
</dbReference>
<dbReference type="Gene3D" id="1.10.490.10">
    <property type="entry name" value="Globins"/>
    <property type="match status" value="1"/>
</dbReference>
<evidence type="ECO:0000313" key="1">
    <source>
        <dbReference type="EMBL" id="CAB3397338.1"/>
    </source>
</evidence>
<keyword evidence="2" id="KW-1185">Reference proteome</keyword>
<name>A0A8S1EBC3_9PELO</name>
<dbReference type="EMBL" id="CADEPM010000001">
    <property type="protein sequence ID" value="CAB3397338.1"/>
    <property type="molecule type" value="Genomic_DNA"/>
</dbReference>
<gene>
    <name evidence="1" type="ORF">CBOVIS_LOCUS767</name>
</gene>
<dbReference type="OrthoDB" id="5857092at2759"/>
<reference evidence="1 2" key="1">
    <citation type="submission" date="2020-04" db="EMBL/GenBank/DDBJ databases">
        <authorList>
            <person name="Laetsch R D."/>
            <person name="Stevens L."/>
            <person name="Kumar S."/>
            <person name="Blaxter L. M."/>
        </authorList>
    </citation>
    <scope>NUCLEOTIDE SEQUENCE [LARGE SCALE GENOMIC DNA]</scope>
</reference>
<organism evidence="1 2">
    <name type="scientific">Caenorhabditis bovis</name>
    <dbReference type="NCBI Taxonomy" id="2654633"/>
    <lineage>
        <taxon>Eukaryota</taxon>
        <taxon>Metazoa</taxon>
        <taxon>Ecdysozoa</taxon>
        <taxon>Nematoda</taxon>
        <taxon>Chromadorea</taxon>
        <taxon>Rhabditida</taxon>
        <taxon>Rhabditina</taxon>
        <taxon>Rhabditomorpha</taxon>
        <taxon>Rhabditoidea</taxon>
        <taxon>Rhabditidae</taxon>
        <taxon>Peloderinae</taxon>
        <taxon>Caenorhabditis</taxon>
    </lineage>
</organism>
<evidence type="ECO:0000313" key="2">
    <source>
        <dbReference type="Proteomes" id="UP000494206"/>
    </source>
</evidence>
<protein>
    <recommendedName>
        <fullName evidence="3">Globin family profile domain-containing protein</fullName>
    </recommendedName>
</protein>
<accession>A0A8S1EBC3</accession>
<comment type="caution">
    <text evidence="1">The sequence shown here is derived from an EMBL/GenBank/DDBJ whole genome shotgun (WGS) entry which is preliminary data.</text>
</comment>